<evidence type="ECO:0000313" key="1">
    <source>
        <dbReference type="EMBL" id="CAG8569888.1"/>
    </source>
</evidence>
<dbReference type="Proteomes" id="UP000789702">
    <property type="component" value="Unassembled WGS sequence"/>
</dbReference>
<keyword evidence="2" id="KW-1185">Reference proteome</keyword>
<comment type="caution">
    <text evidence="1">The sequence shown here is derived from an EMBL/GenBank/DDBJ whole genome shotgun (WGS) entry which is preliminary data.</text>
</comment>
<gene>
    <name evidence="1" type="ORF">DHETER_LOCUS6012</name>
</gene>
<reference evidence="1" key="1">
    <citation type="submission" date="2021-06" db="EMBL/GenBank/DDBJ databases">
        <authorList>
            <person name="Kallberg Y."/>
            <person name="Tangrot J."/>
            <person name="Rosling A."/>
        </authorList>
    </citation>
    <scope>NUCLEOTIDE SEQUENCE</scope>
    <source>
        <strain evidence="1">IL203A</strain>
    </source>
</reference>
<sequence>MVAETDLQGLALFEDRKHLELAPAVCGPPKMNDQLRQGFIKWNIEPITTAL</sequence>
<organism evidence="1 2">
    <name type="scientific">Dentiscutata heterogama</name>
    <dbReference type="NCBI Taxonomy" id="1316150"/>
    <lineage>
        <taxon>Eukaryota</taxon>
        <taxon>Fungi</taxon>
        <taxon>Fungi incertae sedis</taxon>
        <taxon>Mucoromycota</taxon>
        <taxon>Glomeromycotina</taxon>
        <taxon>Glomeromycetes</taxon>
        <taxon>Diversisporales</taxon>
        <taxon>Gigasporaceae</taxon>
        <taxon>Dentiscutata</taxon>
    </lineage>
</organism>
<accession>A0ACA9M7W0</accession>
<feature type="non-terminal residue" evidence="1">
    <location>
        <position position="51"/>
    </location>
</feature>
<dbReference type="EMBL" id="CAJVPU010007199">
    <property type="protein sequence ID" value="CAG8569888.1"/>
    <property type="molecule type" value="Genomic_DNA"/>
</dbReference>
<protein>
    <submittedName>
        <fullName evidence="1">2770_t:CDS:1</fullName>
    </submittedName>
</protein>
<proteinExistence type="predicted"/>
<name>A0ACA9M7W0_9GLOM</name>
<evidence type="ECO:0000313" key="2">
    <source>
        <dbReference type="Proteomes" id="UP000789702"/>
    </source>
</evidence>